<dbReference type="Pfam" id="PF00651">
    <property type="entry name" value="BTB"/>
    <property type="match status" value="1"/>
</dbReference>
<dbReference type="PANTHER" id="PTHR24412:SF497">
    <property type="entry name" value="KELCH-LIKE PROTEIN 18"/>
    <property type="match status" value="1"/>
</dbReference>
<dbReference type="Pfam" id="PF07707">
    <property type="entry name" value="BACK"/>
    <property type="match status" value="1"/>
</dbReference>
<dbReference type="VEuPathDB" id="VectorBase:AQUA005123"/>
<evidence type="ECO:0000259" key="6">
    <source>
        <dbReference type="PROSITE" id="PS50803"/>
    </source>
</evidence>
<evidence type="ECO:0000259" key="5">
    <source>
        <dbReference type="PROSITE" id="PS50097"/>
    </source>
</evidence>
<evidence type="ECO:0000256" key="2">
    <source>
        <dbReference type="ARBA" id="ARBA00022441"/>
    </source>
</evidence>
<evidence type="ECO:0000313" key="7">
    <source>
        <dbReference type="EnsemblMetazoa" id="AQUA005123-PA"/>
    </source>
</evidence>
<dbReference type="Gene3D" id="3.30.710.10">
    <property type="entry name" value="Potassium Channel Kv1.1, Chain A"/>
    <property type="match status" value="1"/>
</dbReference>
<comment type="subcellular location">
    <subcellularLocation>
        <location evidence="1">Nucleus</location>
    </subcellularLocation>
</comment>
<dbReference type="InterPro" id="IPR030603">
    <property type="entry name" value="KLHL18_BTB/POZ"/>
</dbReference>
<dbReference type="InterPro" id="IPR000210">
    <property type="entry name" value="BTB/POZ_dom"/>
</dbReference>
<dbReference type="InterPro" id="IPR015915">
    <property type="entry name" value="Kelch-typ_b-propeller"/>
</dbReference>
<dbReference type="PANTHER" id="PTHR24412">
    <property type="entry name" value="KELCH PROTEIN"/>
    <property type="match status" value="1"/>
</dbReference>
<dbReference type="SUPFAM" id="SSF54695">
    <property type="entry name" value="POZ domain"/>
    <property type="match status" value="1"/>
</dbReference>
<evidence type="ECO:0000256" key="3">
    <source>
        <dbReference type="ARBA" id="ARBA00022737"/>
    </source>
</evidence>
<organism evidence="7 8">
    <name type="scientific">Anopheles quadriannulatus</name>
    <name type="common">Mosquito</name>
    <dbReference type="NCBI Taxonomy" id="34691"/>
    <lineage>
        <taxon>Eukaryota</taxon>
        <taxon>Metazoa</taxon>
        <taxon>Ecdysozoa</taxon>
        <taxon>Arthropoda</taxon>
        <taxon>Hexapoda</taxon>
        <taxon>Insecta</taxon>
        <taxon>Pterygota</taxon>
        <taxon>Neoptera</taxon>
        <taxon>Endopterygota</taxon>
        <taxon>Diptera</taxon>
        <taxon>Nematocera</taxon>
        <taxon>Culicoidea</taxon>
        <taxon>Culicidae</taxon>
        <taxon>Anophelinae</taxon>
        <taxon>Anopheles</taxon>
    </lineage>
</organism>
<keyword evidence="4" id="KW-0009">Actin-binding</keyword>
<dbReference type="AlphaFoldDB" id="A0A182X5N7"/>
<evidence type="ECO:0000313" key="8">
    <source>
        <dbReference type="Proteomes" id="UP000076407"/>
    </source>
</evidence>
<dbReference type="InterPro" id="IPR011705">
    <property type="entry name" value="BACK"/>
</dbReference>
<dbReference type="InterPro" id="IPR003654">
    <property type="entry name" value="OAR_dom"/>
</dbReference>
<accession>A0A182X5N7</accession>
<dbReference type="PROSITE" id="PS50803">
    <property type="entry name" value="OAR"/>
    <property type="match status" value="1"/>
</dbReference>
<dbReference type="CDD" id="cd18247">
    <property type="entry name" value="BTB_POZ_KLHL18"/>
    <property type="match status" value="1"/>
</dbReference>
<keyword evidence="8" id="KW-1185">Reference proteome</keyword>
<dbReference type="SUPFAM" id="SSF50965">
    <property type="entry name" value="Galactose oxidase, central domain"/>
    <property type="match status" value="1"/>
</dbReference>
<evidence type="ECO:0000256" key="1">
    <source>
        <dbReference type="ARBA" id="ARBA00004123"/>
    </source>
</evidence>
<dbReference type="Pfam" id="PF24681">
    <property type="entry name" value="Kelch_KLHDC2_KLHL20_DRC7"/>
    <property type="match status" value="1"/>
</dbReference>
<keyword evidence="3" id="KW-0677">Repeat</keyword>
<dbReference type="SMART" id="SM00225">
    <property type="entry name" value="BTB"/>
    <property type="match status" value="1"/>
</dbReference>
<dbReference type="EnsemblMetazoa" id="AQUA005123-RA">
    <property type="protein sequence ID" value="AQUA005123-PA"/>
    <property type="gene ID" value="AQUA005123"/>
</dbReference>
<dbReference type="InterPro" id="IPR011043">
    <property type="entry name" value="Gal_Oxase/kelch_b-propeller"/>
</dbReference>
<feature type="domain" description="BTB" evidence="5">
    <location>
        <begin position="185"/>
        <end position="252"/>
    </location>
</feature>
<evidence type="ECO:0000256" key="4">
    <source>
        <dbReference type="ARBA" id="ARBA00023203"/>
    </source>
</evidence>
<protein>
    <recommendedName>
        <fullName evidence="9">Kelch-like protein diablo</fullName>
    </recommendedName>
</protein>
<dbReference type="Pfam" id="PF01344">
    <property type="entry name" value="Kelch_1"/>
    <property type="match status" value="2"/>
</dbReference>
<dbReference type="InterPro" id="IPR011333">
    <property type="entry name" value="SKP1/BTB/POZ_sf"/>
</dbReference>
<sequence>NNSIACLRAKAQEHQARLLNSGLLLQVRSLAGLQTHPAFDGGSVPSLGSPYDGSCSIAGHAALHAQQQRTPPPSHPAQAPLDGTLTSAALLEIDRQRAEANSSNGLEDGVRLLGTVERCDCSRKVVAVGTGSGGTGTAGSSKMIEMQPAELSETEDNSYMYFRQEGLFANSFPKMKEIRRMGKLCDVTLKVDSHSFSAHRIVLAATIPYFYAMFTHNMAESRIKEITMKEIEPMALESLINFAYSGLVKIDTQNVQSLMVGASFLQLNEVRDACAKFLKRKFHPQNVLGIRQFADTLGCSKLIVSADRYIHQHFSKVAAGDEFVALSYSELIDVIGRDELNVKSEECIFEACMRWVKHEQETRSEYLPLILANIRLPLLSPQFLADSVATEELIKTSHKCRDLLDEARDFHLMPERRALVSTTRTRPRCFDFVVGLIFAVGGLTKNGESVSTVEIYNPATKEWSMGEAMTMLRSRVGVAVTNGKLYAFGGFNGTERLSTVEIYDPRKHRWSQGTAMRCKRSAVGVAALEDYVYVCGGYDGVTSLSTVERYCPKTDGWSTVAPMMKYRSAGGVAALGGYVYALGGHDGLSIFDTVERYDPFSDTWTKVVSMLNRRCRLGVATLGNKLYACGGYDGNSFLRSVEVYDPVKNSWSLIAPMNVKRSRVALAANMGKLWAIGGYDGESNLSTVEVYDPKTNTWTFVAPMKHHGGGVGCGVIPTPFQD</sequence>
<dbReference type="SMART" id="SM00875">
    <property type="entry name" value="BACK"/>
    <property type="match status" value="1"/>
</dbReference>
<dbReference type="InterPro" id="IPR006652">
    <property type="entry name" value="Kelch_1"/>
</dbReference>
<dbReference type="PROSITE" id="PS50097">
    <property type="entry name" value="BTB"/>
    <property type="match status" value="1"/>
</dbReference>
<keyword evidence="2" id="KW-0880">Kelch repeat</keyword>
<dbReference type="SMART" id="SM00612">
    <property type="entry name" value="Kelch"/>
    <property type="match status" value="6"/>
</dbReference>
<dbReference type="Gene3D" id="2.120.10.80">
    <property type="entry name" value="Kelch-type beta propeller"/>
    <property type="match status" value="2"/>
</dbReference>
<feature type="domain" description="OAR" evidence="6">
    <location>
        <begin position="2"/>
        <end position="15"/>
    </location>
</feature>
<dbReference type="FunFam" id="1.25.40.420:FF:000001">
    <property type="entry name" value="Kelch-like family member 12"/>
    <property type="match status" value="1"/>
</dbReference>
<dbReference type="GO" id="GO:0003779">
    <property type="term" value="F:actin binding"/>
    <property type="evidence" value="ECO:0007669"/>
    <property type="project" value="UniProtKB-KW"/>
</dbReference>
<proteinExistence type="predicted"/>
<dbReference type="STRING" id="34691.A0A182X5N7"/>
<name>A0A182X5N7_ANOQN</name>
<dbReference type="Pfam" id="PF03826">
    <property type="entry name" value="OAR"/>
    <property type="match status" value="1"/>
</dbReference>
<reference evidence="7" key="1">
    <citation type="submission" date="2020-05" db="UniProtKB">
        <authorList>
            <consortium name="EnsemblMetazoa"/>
        </authorList>
    </citation>
    <scope>IDENTIFICATION</scope>
    <source>
        <strain evidence="7">SANGQUA</strain>
    </source>
</reference>
<dbReference type="Gene3D" id="1.25.40.420">
    <property type="match status" value="1"/>
</dbReference>
<dbReference type="GO" id="GO:0005634">
    <property type="term" value="C:nucleus"/>
    <property type="evidence" value="ECO:0007669"/>
    <property type="project" value="UniProtKB-SubCell"/>
</dbReference>
<dbReference type="Proteomes" id="UP000076407">
    <property type="component" value="Unassembled WGS sequence"/>
</dbReference>
<evidence type="ECO:0008006" key="9">
    <source>
        <dbReference type="Google" id="ProtNLM"/>
    </source>
</evidence>